<proteinExistence type="predicted"/>
<dbReference type="HOGENOM" id="CLU_719456_0_0_14"/>
<reference evidence="1 2" key="1">
    <citation type="journal article" date="2014" name="Genome Biol. Evol.">
        <title>Molecular evolution of the substrate utilization strategies and putative virulence factors in mosquito-associated Spiroplasma species.</title>
        <authorList>
            <person name="Chang T.H."/>
            <person name="Lo W.S."/>
            <person name="Ku C."/>
            <person name="Chen L.L."/>
            <person name="Kuo C.H."/>
        </authorList>
    </citation>
    <scope>NUCLEOTIDE SEQUENCE [LARGE SCALE GENOMIC DNA]</scope>
    <source>
        <strain evidence="1">Ar-1343</strain>
    </source>
</reference>
<evidence type="ECO:0000313" key="1">
    <source>
        <dbReference type="EMBL" id="AHI53972.1"/>
    </source>
</evidence>
<dbReference type="KEGG" id="ssab:SSABA_v1c05680"/>
<dbReference type="Proteomes" id="UP000019265">
    <property type="component" value="Chromosome"/>
</dbReference>
<dbReference type="PATRIC" id="fig|1276257.3.peg.579"/>
<protein>
    <submittedName>
        <fullName evidence="1">Uncharacterized protein</fullName>
    </submittedName>
</protein>
<name>W6AA79_9MOLU</name>
<dbReference type="EMBL" id="CP006934">
    <property type="protein sequence ID" value="AHI53972.1"/>
    <property type="molecule type" value="Genomic_DNA"/>
</dbReference>
<dbReference type="RefSeq" id="WP_025251110.1">
    <property type="nucleotide sequence ID" value="NZ_CP006934.1"/>
</dbReference>
<keyword evidence="2" id="KW-1185">Reference proteome</keyword>
<accession>W6AA79</accession>
<organism evidence="1 2">
    <name type="scientific">Spiroplasma sabaudiense Ar-1343</name>
    <dbReference type="NCBI Taxonomy" id="1276257"/>
    <lineage>
        <taxon>Bacteria</taxon>
        <taxon>Bacillati</taxon>
        <taxon>Mycoplasmatota</taxon>
        <taxon>Mollicutes</taxon>
        <taxon>Entomoplasmatales</taxon>
        <taxon>Spiroplasmataceae</taxon>
        <taxon>Spiroplasma</taxon>
    </lineage>
</organism>
<evidence type="ECO:0000313" key="2">
    <source>
        <dbReference type="Proteomes" id="UP000019265"/>
    </source>
</evidence>
<gene>
    <name evidence="1" type="ORF">SSABA_v1c05680</name>
</gene>
<sequence length="384" mass="46280">MEINNYEEIIADLKTINAYKNKYKVPNQIFQKINRQIYKLTQELASIVNLKIIGDYKNNLIFNFHEIIKIEAIGLKRTSFKKFQFYENQINEPITEKVDEINLLQQQIIKKISTAQFEDDIEIKTKGYLNSDKKEIIELVWKVENTRVQMEIVVGFDNNKIYQIIKKRGTYKISFDLKLTKEYQILNKLLFKKLDFLFLSFYQYKGRKISSEEIRILKIAIISKIQTDLHKDDNMKKWISLVYKKFLRNEIFTDNLFRKNDFLFKNSKTFNQVYQAFKINRLSFVFNSTYTNFKRFISDFTNYAQEVIKSYENSSIEKDFAFFHLYDINPYLTSKGLNKNILIRNWQKINEESNLKLSKKYIYPDNKDIGTFMLFTIFYKFEIE</sequence>
<dbReference type="AlphaFoldDB" id="W6AA79"/>
<dbReference type="STRING" id="1276257.SSABA_v1c05680"/>